<dbReference type="EMBL" id="CAEZVK010000048">
    <property type="protein sequence ID" value="CAB4629071.1"/>
    <property type="molecule type" value="Genomic_DNA"/>
</dbReference>
<dbReference type="PANTHER" id="PTHR43266">
    <property type="entry name" value="MACROLIDE-EFFLUX PROTEIN"/>
    <property type="match status" value="1"/>
</dbReference>
<proteinExistence type="predicted"/>
<feature type="transmembrane region" description="Helical" evidence="8">
    <location>
        <begin position="389"/>
        <end position="409"/>
    </location>
</feature>
<keyword evidence="2" id="KW-0813">Transport</keyword>
<dbReference type="InterPro" id="IPR036259">
    <property type="entry name" value="MFS_trans_sf"/>
</dbReference>
<evidence type="ECO:0000313" key="10">
    <source>
        <dbReference type="EMBL" id="CAB4629071.1"/>
    </source>
</evidence>
<dbReference type="EMBL" id="CAFBNA010000047">
    <property type="protein sequence ID" value="CAB4932288.1"/>
    <property type="molecule type" value="Genomic_DNA"/>
</dbReference>
<evidence type="ECO:0000313" key="9">
    <source>
        <dbReference type="EMBL" id="CAB4613982.1"/>
    </source>
</evidence>
<evidence type="ECO:0000313" key="11">
    <source>
        <dbReference type="EMBL" id="CAB4932288.1"/>
    </source>
</evidence>
<feature type="transmembrane region" description="Helical" evidence="8">
    <location>
        <begin position="473"/>
        <end position="493"/>
    </location>
</feature>
<comment type="subcellular location">
    <subcellularLocation>
        <location evidence="1">Cell membrane</location>
        <topology evidence="1">Multi-pass membrane protein</topology>
    </subcellularLocation>
</comment>
<evidence type="ECO:0000256" key="1">
    <source>
        <dbReference type="ARBA" id="ARBA00004651"/>
    </source>
</evidence>
<feature type="transmembrane region" description="Helical" evidence="8">
    <location>
        <begin position="301"/>
        <end position="323"/>
    </location>
</feature>
<dbReference type="SUPFAM" id="SSF103473">
    <property type="entry name" value="MFS general substrate transporter"/>
    <property type="match status" value="1"/>
</dbReference>
<evidence type="ECO:0000256" key="4">
    <source>
        <dbReference type="ARBA" id="ARBA00022692"/>
    </source>
</evidence>
<feature type="transmembrane region" description="Helical" evidence="8">
    <location>
        <begin position="430"/>
        <end position="453"/>
    </location>
</feature>
<protein>
    <submittedName>
        <fullName evidence="11">Unannotated protein</fullName>
    </submittedName>
</protein>
<keyword evidence="5 8" id="KW-1133">Transmembrane helix</keyword>
<feature type="compositionally biased region" description="Pro residues" evidence="7">
    <location>
        <begin position="549"/>
        <end position="559"/>
    </location>
</feature>
<accession>A0A6J7IM24</accession>
<dbReference type="InterPro" id="IPR011701">
    <property type="entry name" value="MFS"/>
</dbReference>
<sequence length="559" mass="59316">MAVPRPNPRDDADPPEDATPVEASGPDVDATIPGWTRASLFGEDTETIFTKDPSDRPGFHVRLFGSHEFFRLWLVQVVSATGDWLGFSAIILLAATIGGGAGAGAISLVMAARIVPGFFFGPLAGVLVDRWDRKKVMVSCDIGRALVMVLLPFVSDVIGLVLASLVLEVLTLLWGPAKDSEVPNLVPHEHLTTANSLSLAAAYGTFPFASLLFALLAGLSVWIGHVPGLGWLETNQMAFAFYVDGMTFVFSAWMISRLPLPKRERRVKSTADDERRVDIKATLEELREGWNEIWKNHTVRAVNLGLATGLIGGGMLIPLGAVFSTEVLDAGAAGYGLFTTALGFGVAIGVVGVSAFQKRLPQTTTFTAALFVAGMSLFCAASSSSLWAAVIFVGLMGIAVGPVYVLGFSMLQQEVADDLRGRVFSSLNTLVRMCVLIAMVAGPLLAAILGRLASTLINNRIDVAGKTVELPGVRLALWLAAAIIIAAGFAAGASLRAGQRVKRADESDHPSRPNPPDSQALDFTPIDLRPTGPIPEPHPDDVGPEVPTFLPPPPFGDPL</sequence>
<feature type="transmembrane region" description="Helical" evidence="8">
    <location>
        <begin position="335"/>
        <end position="356"/>
    </location>
</feature>
<dbReference type="GO" id="GO:0005886">
    <property type="term" value="C:plasma membrane"/>
    <property type="evidence" value="ECO:0007669"/>
    <property type="project" value="UniProtKB-SubCell"/>
</dbReference>
<feature type="region of interest" description="Disordered" evidence="7">
    <location>
        <begin position="1"/>
        <end position="28"/>
    </location>
</feature>
<keyword evidence="6 8" id="KW-0472">Membrane</keyword>
<keyword evidence="3" id="KW-1003">Cell membrane</keyword>
<reference evidence="11" key="1">
    <citation type="submission" date="2020-05" db="EMBL/GenBank/DDBJ databases">
        <authorList>
            <person name="Chiriac C."/>
            <person name="Salcher M."/>
            <person name="Ghai R."/>
            <person name="Kavagutti S V."/>
        </authorList>
    </citation>
    <scope>NUCLEOTIDE SEQUENCE</scope>
</reference>
<evidence type="ECO:0000256" key="6">
    <source>
        <dbReference type="ARBA" id="ARBA00023136"/>
    </source>
</evidence>
<feature type="compositionally biased region" description="Basic and acidic residues" evidence="7">
    <location>
        <begin position="502"/>
        <end position="511"/>
    </location>
</feature>
<gene>
    <name evidence="9" type="ORF">UFOPK1827_01476</name>
    <name evidence="10" type="ORF">UFOPK2000_00594</name>
    <name evidence="11" type="ORF">UFOPK3708_00909</name>
</gene>
<dbReference type="Pfam" id="PF07690">
    <property type="entry name" value="MFS_1"/>
    <property type="match status" value="1"/>
</dbReference>
<dbReference type="PANTHER" id="PTHR43266:SF2">
    <property type="entry name" value="MAJOR FACILITATOR SUPERFAMILY (MFS) PROFILE DOMAIN-CONTAINING PROTEIN"/>
    <property type="match status" value="1"/>
</dbReference>
<evidence type="ECO:0000256" key="3">
    <source>
        <dbReference type="ARBA" id="ARBA00022475"/>
    </source>
</evidence>
<keyword evidence="4 8" id="KW-0812">Transmembrane</keyword>
<organism evidence="11">
    <name type="scientific">freshwater metagenome</name>
    <dbReference type="NCBI Taxonomy" id="449393"/>
    <lineage>
        <taxon>unclassified sequences</taxon>
        <taxon>metagenomes</taxon>
        <taxon>ecological metagenomes</taxon>
    </lineage>
</organism>
<feature type="region of interest" description="Disordered" evidence="7">
    <location>
        <begin position="501"/>
        <end position="559"/>
    </location>
</feature>
<feature type="transmembrane region" description="Helical" evidence="8">
    <location>
        <begin position="103"/>
        <end position="124"/>
    </location>
</feature>
<dbReference type="GO" id="GO:0022857">
    <property type="term" value="F:transmembrane transporter activity"/>
    <property type="evidence" value="ECO:0007669"/>
    <property type="project" value="InterPro"/>
</dbReference>
<evidence type="ECO:0000256" key="2">
    <source>
        <dbReference type="ARBA" id="ARBA00022448"/>
    </source>
</evidence>
<dbReference type="Gene3D" id="1.20.1250.20">
    <property type="entry name" value="MFS general substrate transporter like domains"/>
    <property type="match status" value="1"/>
</dbReference>
<feature type="transmembrane region" description="Helical" evidence="8">
    <location>
        <begin position="72"/>
        <end position="97"/>
    </location>
</feature>
<evidence type="ECO:0000256" key="5">
    <source>
        <dbReference type="ARBA" id="ARBA00022989"/>
    </source>
</evidence>
<feature type="transmembrane region" description="Helical" evidence="8">
    <location>
        <begin position="237"/>
        <end position="256"/>
    </location>
</feature>
<evidence type="ECO:0000256" key="8">
    <source>
        <dbReference type="SAM" id="Phobius"/>
    </source>
</evidence>
<dbReference type="CDD" id="cd06173">
    <property type="entry name" value="MFS_MefA_like"/>
    <property type="match status" value="1"/>
</dbReference>
<name>A0A6J7IM24_9ZZZZ</name>
<dbReference type="AlphaFoldDB" id="A0A6J7IM24"/>
<feature type="transmembrane region" description="Helical" evidence="8">
    <location>
        <begin position="363"/>
        <end position="383"/>
    </location>
</feature>
<feature type="transmembrane region" description="Helical" evidence="8">
    <location>
        <begin position="197"/>
        <end position="225"/>
    </location>
</feature>
<evidence type="ECO:0000256" key="7">
    <source>
        <dbReference type="SAM" id="MobiDB-lite"/>
    </source>
</evidence>
<dbReference type="EMBL" id="CAEZUO010000082">
    <property type="protein sequence ID" value="CAB4613982.1"/>
    <property type="molecule type" value="Genomic_DNA"/>
</dbReference>